<proteinExistence type="predicted"/>
<protein>
    <submittedName>
        <fullName evidence="1">DraG protein</fullName>
    </submittedName>
</protein>
<evidence type="ECO:0000313" key="1">
    <source>
        <dbReference type="EMBL" id="CAE7535389.1"/>
    </source>
</evidence>
<reference evidence="1" key="1">
    <citation type="submission" date="2021-02" db="EMBL/GenBank/DDBJ databases">
        <authorList>
            <person name="Dougan E. K."/>
            <person name="Rhodes N."/>
            <person name="Thang M."/>
            <person name="Chan C."/>
        </authorList>
    </citation>
    <scope>NUCLEOTIDE SEQUENCE</scope>
</reference>
<evidence type="ECO:0000313" key="2">
    <source>
        <dbReference type="Proteomes" id="UP000604046"/>
    </source>
</evidence>
<gene>
    <name evidence="1" type="primary">draG</name>
    <name evidence="1" type="ORF">SNAT2548_LOCUS30004</name>
</gene>
<comment type="caution">
    <text evidence="1">The sequence shown here is derived from an EMBL/GenBank/DDBJ whole genome shotgun (WGS) entry which is preliminary data.</text>
</comment>
<organism evidence="1 2">
    <name type="scientific">Symbiodinium natans</name>
    <dbReference type="NCBI Taxonomy" id="878477"/>
    <lineage>
        <taxon>Eukaryota</taxon>
        <taxon>Sar</taxon>
        <taxon>Alveolata</taxon>
        <taxon>Dinophyceae</taxon>
        <taxon>Suessiales</taxon>
        <taxon>Symbiodiniaceae</taxon>
        <taxon>Symbiodinium</taxon>
    </lineage>
</organism>
<dbReference type="Proteomes" id="UP000604046">
    <property type="component" value="Unassembled WGS sequence"/>
</dbReference>
<sequence length="377" mass="40002">MWPGLHVPRLAELKGQGAGATESPAANGAVHTKVLKEVCGADDVLLRISTGGLRDFLLPAGSLEELTNLGQLDGCALREKLREGAVAELPGSGLNSIEKFGGSGKLPVCLAGNDVESAARQCEDLGLQPALKQSDAGTKLFDPCSDDGKDGYILPQMMTVIDHGKKVPYLRPRTRLSEKDYAKLSLPGPTRRSAVAAAMGLTEEEPRKAAPALVDDEAALQSKTDKAKDELLRQIDFIVAESALGLVDDLHFLGSDWGRAPFRSSLQEIAQLGAEFEHVLNQEQAPELSLVHEELVASCASVIQEFPSGSIPADRVAEAGKEQPGTVRAKAVRIRGSAESAYPFVKGASQAGSLGQVPQAALQNERMQVMDPDGIQE</sequence>
<name>A0A812TSC6_9DINO</name>
<dbReference type="EMBL" id="CAJNDS010002587">
    <property type="protein sequence ID" value="CAE7535389.1"/>
    <property type="molecule type" value="Genomic_DNA"/>
</dbReference>
<dbReference type="OrthoDB" id="428112at2759"/>
<accession>A0A812TSC6</accession>
<keyword evidence="2" id="KW-1185">Reference proteome</keyword>
<dbReference type="AlphaFoldDB" id="A0A812TSC6"/>